<sequence length="545" mass="58594">MDRLLRLEPSNEIVVRIEENQRCSGVLTLRNVMYTMPVAFRILPLNRTRFDIRPQTGIIAPLATLAVEITYLPPASPSPLLPESYPESDETFFLDSVVSPGAVFKDGASATSLEAVPADWFTAKKKQVFSDSALRVFYVGSPVLASLVHNGDMDKLREVLDRSDSTWHAADSVDSRGETLLHLAISRARPDLVQLLLEYGANVEIRNRAGWSSLEAAAAAGEVLISELLLARGASTERSSAWGPIHHAAFTGQVELTKLLLSKGASVDETTADGRTALHLAVEERRRKCVAMLMSVGARAIHSSTTGDTPLHVASALGDEATAKLLMESGCAGLREARNLEGKTAYDVAAEEGHMRLFDLLRAGERLAAAVRRGRVDDVVRAIEMGASVDWKDGRGWTALMRAGFMGKLEVMKVLLDRGAVMDSRDEEGYTALHCAAEAGQAGAVEMLVKRGSNVEAKTNKGRMAVEIAESLGYAGIARILIQGKDVAAKASTVVAPMMGKTPPLPRGKDKVVKKGKNKVSLPVSGVRNGWGMRTELAAMTVASC</sequence>
<dbReference type="AlphaFoldDB" id="A0A835UXK3"/>
<dbReference type="InterPro" id="IPR000535">
    <property type="entry name" value="MSP_dom"/>
</dbReference>
<evidence type="ECO:0000256" key="1">
    <source>
        <dbReference type="ARBA" id="ARBA00022737"/>
    </source>
</evidence>
<feature type="repeat" description="ANK" evidence="3">
    <location>
        <begin position="176"/>
        <end position="208"/>
    </location>
</feature>
<dbReference type="Pfam" id="PF00023">
    <property type="entry name" value="Ank"/>
    <property type="match status" value="1"/>
</dbReference>
<keyword evidence="1" id="KW-0677">Repeat</keyword>
<dbReference type="PANTHER" id="PTHR24171">
    <property type="entry name" value="ANKYRIN REPEAT DOMAIN-CONTAINING PROTEIN 39-RELATED"/>
    <property type="match status" value="1"/>
</dbReference>
<dbReference type="InterPro" id="IPR002110">
    <property type="entry name" value="Ankyrin_rpt"/>
</dbReference>
<dbReference type="SUPFAM" id="SSF48403">
    <property type="entry name" value="Ankyrin repeat"/>
    <property type="match status" value="1"/>
</dbReference>
<evidence type="ECO:0000313" key="6">
    <source>
        <dbReference type="Proteomes" id="UP000639772"/>
    </source>
</evidence>
<dbReference type="InterPro" id="IPR036770">
    <property type="entry name" value="Ankyrin_rpt-contain_sf"/>
</dbReference>
<dbReference type="InterPro" id="IPR008962">
    <property type="entry name" value="PapD-like_sf"/>
</dbReference>
<reference evidence="5 6" key="1">
    <citation type="journal article" date="2020" name="Nat. Food">
        <title>A phased Vanilla planifolia genome enables genetic improvement of flavour and production.</title>
        <authorList>
            <person name="Hasing T."/>
            <person name="Tang H."/>
            <person name="Brym M."/>
            <person name="Khazi F."/>
            <person name="Huang T."/>
            <person name="Chambers A.H."/>
        </authorList>
    </citation>
    <scope>NUCLEOTIDE SEQUENCE [LARGE SCALE GENOMIC DNA]</scope>
    <source>
        <tissue evidence="5">Leaf</tissue>
    </source>
</reference>
<dbReference type="PROSITE" id="PS50202">
    <property type="entry name" value="MSP"/>
    <property type="match status" value="1"/>
</dbReference>
<dbReference type="Pfam" id="PF12796">
    <property type="entry name" value="Ank_2"/>
    <property type="match status" value="3"/>
</dbReference>
<evidence type="ECO:0000256" key="3">
    <source>
        <dbReference type="PROSITE-ProRule" id="PRU00023"/>
    </source>
</evidence>
<accession>A0A835UXK3</accession>
<feature type="repeat" description="ANK" evidence="3">
    <location>
        <begin position="240"/>
        <end position="272"/>
    </location>
</feature>
<feature type="repeat" description="ANK" evidence="3">
    <location>
        <begin position="395"/>
        <end position="427"/>
    </location>
</feature>
<dbReference type="SMART" id="SM00248">
    <property type="entry name" value="ANK"/>
    <property type="match status" value="8"/>
</dbReference>
<keyword evidence="2 3" id="KW-0040">ANK repeat</keyword>
<organism evidence="5 6">
    <name type="scientific">Vanilla planifolia</name>
    <name type="common">Vanilla</name>
    <dbReference type="NCBI Taxonomy" id="51239"/>
    <lineage>
        <taxon>Eukaryota</taxon>
        <taxon>Viridiplantae</taxon>
        <taxon>Streptophyta</taxon>
        <taxon>Embryophyta</taxon>
        <taxon>Tracheophyta</taxon>
        <taxon>Spermatophyta</taxon>
        <taxon>Magnoliopsida</taxon>
        <taxon>Liliopsida</taxon>
        <taxon>Asparagales</taxon>
        <taxon>Orchidaceae</taxon>
        <taxon>Vanilloideae</taxon>
        <taxon>Vanilleae</taxon>
        <taxon>Vanilla</taxon>
    </lineage>
</organism>
<dbReference type="Gene3D" id="1.25.40.20">
    <property type="entry name" value="Ankyrin repeat-containing domain"/>
    <property type="match status" value="5"/>
</dbReference>
<dbReference type="Proteomes" id="UP000639772">
    <property type="component" value="Chromosome 7"/>
</dbReference>
<evidence type="ECO:0000313" key="5">
    <source>
        <dbReference type="EMBL" id="KAG0475466.1"/>
    </source>
</evidence>
<dbReference type="InterPro" id="IPR013783">
    <property type="entry name" value="Ig-like_fold"/>
</dbReference>
<dbReference type="SUPFAM" id="SSF49354">
    <property type="entry name" value="PapD-like"/>
    <property type="match status" value="1"/>
</dbReference>
<feature type="repeat" description="ANK" evidence="3">
    <location>
        <begin position="209"/>
        <end position="241"/>
    </location>
</feature>
<feature type="repeat" description="ANK" evidence="3">
    <location>
        <begin position="306"/>
        <end position="330"/>
    </location>
</feature>
<dbReference type="PANTHER" id="PTHR24171:SF8">
    <property type="entry name" value="BRCA1-ASSOCIATED RING DOMAIN PROTEIN 1"/>
    <property type="match status" value="1"/>
</dbReference>
<feature type="repeat" description="ANK" evidence="3">
    <location>
        <begin position="273"/>
        <end position="305"/>
    </location>
</feature>
<name>A0A835UXK3_VANPL</name>
<dbReference type="EMBL" id="JADCNM010000007">
    <property type="protein sequence ID" value="KAG0475466.1"/>
    <property type="molecule type" value="Genomic_DNA"/>
</dbReference>
<feature type="repeat" description="ANK" evidence="3">
    <location>
        <begin position="428"/>
        <end position="460"/>
    </location>
</feature>
<dbReference type="Gene3D" id="2.60.40.10">
    <property type="entry name" value="Immunoglobulins"/>
    <property type="match status" value="1"/>
</dbReference>
<feature type="domain" description="MSP" evidence="4">
    <location>
        <begin position="4"/>
        <end position="139"/>
    </location>
</feature>
<comment type="caution">
    <text evidence="5">The sequence shown here is derived from an EMBL/GenBank/DDBJ whole genome shotgun (WGS) entry which is preliminary data.</text>
</comment>
<evidence type="ECO:0000256" key="2">
    <source>
        <dbReference type="ARBA" id="ARBA00023043"/>
    </source>
</evidence>
<dbReference type="OrthoDB" id="194358at2759"/>
<protein>
    <recommendedName>
        <fullName evidence="4">MSP domain-containing protein</fullName>
    </recommendedName>
</protein>
<dbReference type="PROSITE" id="PS50297">
    <property type="entry name" value="ANK_REP_REGION"/>
    <property type="match status" value="6"/>
</dbReference>
<evidence type="ECO:0000259" key="4">
    <source>
        <dbReference type="PROSITE" id="PS50202"/>
    </source>
</evidence>
<gene>
    <name evidence="5" type="ORF">HPP92_015152</name>
</gene>
<proteinExistence type="predicted"/>
<dbReference type="PROSITE" id="PS50088">
    <property type="entry name" value="ANK_REPEAT"/>
    <property type="match status" value="7"/>
</dbReference>